<dbReference type="STRING" id="698738.OLEAN_C06490"/>
<dbReference type="HOGENOM" id="CLU_1862371_0_0_6"/>
<evidence type="ECO:0000313" key="2">
    <source>
        <dbReference type="EMBL" id="CCK74825.1"/>
    </source>
</evidence>
<keyword evidence="1" id="KW-0472">Membrane</keyword>
<dbReference type="KEGG" id="oai:OLEAN_C06490"/>
<feature type="transmembrane region" description="Helical" evidence="1">
    <location>
        <begin position="6"/>
        <end position="28"/>
    </location>
</feature>
<dbReference type="AlphaFoldDB" id="R4YKJ8"/>
<accession>R4YKJ8</accession>
<keyword evidence="3" id="KW-1185">Reference proteome</keyword>
<organism evidence="2 3">
    <name type="scientific">Oleispira antarctica RB-8</name>
    <dbReference type="NCBI Taxonomy" id="698738"/>
    <lineage>
        <taxon>Bacteria</taxon>
        <taxon>Pseudomonadati</taxon>
        <taxon>Pseudomonadota</taxon>
        <taxon>Gammaproteobacteria</taxon>
        <taxon>Oceanospirillales</taxon>
        <taxon>Oceanospirillaceae</taxon>
        <taxon>Oleispira</taxon>
    </lineage>
</organism>
<dbReference type="Proteomes" id="UP000032749">
    <property type="component" value="Chromosome"/>
</dbReference>
<keyword evidence="1" id="KW-1133">Transmembrane helix</keyword>
<evidence type="ECO:0000256" key="1">
    <source>
        <dbReference type="SAM" id="Phobius"/>
    </source>
</evidence>
<reference evidence="2 3" key="1">
    <citation type="journal article" date="2013" name="Nat. Commun.">
        <title>Genome sequence and functional genomic analysis of the oil-degrading bacterium Oleispira antarctica.</title>
        <authorList>
            <person name="Kube M."/>
            <person name="Chernikova T.N."/>
            <person name="Al-Ramahi Y."/>
            <person name="Beloqui A."/>
            <person name="Lopez-Cortez N."/>
            <person name="Guazzaroni M.E."/>
            <person name="Heipieper H.J."/>
            <person name="Klages S."/>
            <person name="Kotsyurbenko O.R."/>
            <person name="Langer I."/>
            <person name="Nechitaylo T.Y."/>
            <person name="Lunsdorf H."/>
            <person name="Fernandez M."/>
            <person name="Juarez S."/>
            <person name="Ciordia S."/>
            <person name="Singer A."/>
            <person name="Kagan O."/>
            <person name="Egorova O."/>
            <person name="Petit P.A."/>
            <person name="Stogios P."/>
            <person name="Kim Y."/>
            <person name="Tchigvintsev A."/>
            <person name="Flick R."/>
            <person name="Denaro R."/>
            <person name="Genovese M."/>
            <person name="Albar J.P."/>
            <person name="Reva O.N."/>
            <person name="Martinez-Gomariz M."/>
            <person name="Tran H."/>
            <person name="Ferrer M."/>
            <person name="Savchenko A."/>
            <person name="Yakunin A.F."/>
            <person name="Yakimov M.M."/>
            <person name="Golyshina O.V."/>
            <person name="Reinhardt R."/>
            <person name="Golyshin P.N."/>
        </authorList>
    </citation>
    <scope>NUCLEOTIDE SEQUENCE [LARGE SCALE GENOMIC DNA]</scope>
</reference>
<dbReference type="EMBL" id="FO203512">
    <property type="protein sequence ID" value="CCK74825.1"/>
    <property type="molecule type" value="Genomic_DNA"/>
</dbReference>
<evidence type="ECO:0000313" key="3">
    <source>
        <dbReference type="Proteomes" id="UP000032749"/>
    </source>
</evidence>
<proteinExistence type="predicted"/>
<dbReference type="OrthoDB" id="9878665at2"/>
<name>R4YKJ8_OLEAN</name>
<sequence length="145" mass="16501">MNLLNTRFWFVLTPIICIAILLIGALYLGSYLRTIIAEEPISLNGTVVTYDCVNGNCIGFKVVPSSVHGYIHEYEDRLIIPYSEDHDRDNLENNWAHLLNTSNSIICLKGYMHLYSVDTLRVIQAGYGGFRFKLLEYSEGNCFTI</sequence>
<protein>
    <submittedName>
        <fullName evidence="2">Uncharacterized protein</fullName>
    </submittedName>
</protein>
<keyword evidence="1" id="KW-0812">Transmembrane</keyword>
<gene>
    <name evidence="2" type="ORF">OLEAN_C06490</name>
</gene>